<proteinExistence type="predicted"/>
<dbReference type="EMBL" id="JAHGAW010000010">
    <property type="protein sequence ID" value="MBT2188417.1"/>
    <property type="molecule type" value="Genomic_DNA"/>
</dbReference>
<organism evidence="2 3">
    <name type="scientific">Sphingobium nicotianae</name>
    <dbReference type="NCBI Taxonomy" id="2782607"/>
    <lineage>
        <taxon>Bacteria</taxon>
        <taxon>Pseudomonadati</taxon>
        <taxon>Pseudomonadota</taxon>
        <taxon>Alphaproteobacteria</taxon>
        <taxon>Sphingomonadales</taxon>
        <taxon>Sphingomonadaceae</taxon>
        <taxon>Sphingobium</taxon>
    </lineage>
</organism>
<evidence type="ECO:0000259" key="1">
    <source>
        <dbReference type="PROSITE" id="PS51186"/>
    </source>
</evidence>
<dbReference type="Gene3D" id="3.40.630.30">
    <property type="match status" value="1"/>
</dbReference>
<dbReference type="EC" id="2.3.1.-" evidence="2"/>
<name>A0A9X1DDY2_9SPHN</name>
<keyword evidence="2" id="KW-0012">Acyltransferase</keyword>
<sequence length="188" mass="20351">MSGTFSLVVPSMDHLPAYRAALEMGWSPNNIDGEKTRLAELAAIDSDAPAFLTASDDPEGRLPGYTAPDGTVLPRIPGYRRWMWDGDFCGSISFRWLPGTSDLPPHVLGHIGFAVIPAKRGNGYAAGAVMALLPDARSRGLSYIEITANEDNLPSRRTIERCGGVLIERFTKIAAYGGAESLRYRIAL</sequence>
<dbReference type="GO" id="GO:0016747">
    <property type="term" value="F:acyltransferase activity, transferring groups other than amino-acyl groups"/>
    <property type="evidence" value="ECO:0007669"/>
    <property type="project" value="InterPro"/>
</dbReference>
<keyword evidence="2" id="KW-0808">Transferase</keyword>
<reference evidence="2" key="1">
    <citation type="submission" date="2021-05" db="EMBL/GenBank/DDBJ databases">
        <title>Genome of Sphingobium sp. strain.</title>
        <authorList>
            <person name="Fan R."/>
        </authorList>
    </citation>
    <scope>NUCLEOTIDE SEQUENCE</scope>
    <source>
        <strain evidence="2">H33</strain>
    </source>
</reference>
<dbReference type="RefSeq" id="WP_214624665.1">
    <property type="nucleotide sequence ID" value="NZ_JAHGAW010000010.1"/>
</dbReference>
<dbReference type="SUPFAM" id="SSF55729">
    <property type="entry name" value="Acyl-CoA N-acyltransferases (Nat)"/>
    <property type="match status" value="1"/>
</dbReference>
<dbReference type="PROSITE" id="PS51186">
    <property type="entry name" value="GNAT"/>
    <property type="match status" value="1"/>
</dbReference>
<gene>
    <name evidence="2" type="ORF">KK488_15790</name>
</gene>
<evidence type="ECO:0000313" key="2">
    <source>
        <dbReference type="EMBL" id="MBT2188417.1"/>
    </source>
</evidence>
<comment type="caution">
    <text evidence="2">The sequence shown here is derived from an EMBL/GenBank/DDBJ whole genome shotgun (WGS) entry which is preliminary data.</text>
</comment>
<evidence type="ECO:0000313" key="3">
    <source>
        <dbReference type="Proteomes" id="UP001138757"/>
    </source>
</evidence>
<accession>A0A9X1DDY2</accession>
<dbReference type="PANTHER" id="PTHR39173">
    <property type="entry name" value="ACETYLTRANSFERASE"/>
    <property type="match status" value="1"/>
</dbReference>
<dbReference type="Proteomes" id="UP001138757">
    <property type="component" value="Unassembled WGS sequence"/>
</dbReference>
<dbReference type="Pfam" id="PF13302">
    <property type="entry name" value="Acetyltransf_3"/>
    <property type="match status" value="1"/>
</dbReference>
<dbReference type="InterPro" id="IPR016181">
    <property type="entry name" value="Acyl_CoA_acyltransferase"/>
</dbReference>
<dbReference type="InterPro" id="IPR000182">
    <property type="entry name" value="GNAT_dom"/>
</dbReference>
<dbReference type="PANTHER" id="PTHR39173:SF1">
    <property type="entry name" value="ACETYLTRANSFERASE"/>
    <property type="match status" value="1"/>
</dbReference>
<dbReference type="AlphaFoldDB" id="A0A9X1DDY2"/>
<keyword evidence="3" id="KW-1185">Reference proteome</keyword>
<feature type="domain" description="N-acetyltransferase" evidence="1">
    <location>
        <begin position="36"/>
        <end position="188"/>
    </location>
</feature>
<protein>
    <submittedName>
        <fullName evidence="2">GNAT family N-acetyltransferase</fullName>
        <ecNumber evidence="2">2.3.1.-</ecNumber>
    </submittedName>
</protein>